<gene>
    <name evidence="2" type="ORF">RLOC_00001691</name>
</gene>
<evidence type="ECO:0000313" key="2">
    <source>
        <dbReference type="EMBL" id="OWK54479.1"/>
    </source>
</evidence>
<feature type="region of interest" description="Disordered" evidence="1">
    <location>
        <begin position="65"/>
        <end position="86"/>
    </location>
</feature>
<name>A0A218UL30_9PASE</name>
<comment type="caution">
    <text evidence="2">The sequence shown here is derived from an EMBL/GenBank/DDBJ whole genome shotgun (WGS) entry which is preliminary data.</text>
</comment>
<protein>
    <submittedName>
        <fullName evidence="2">Uncharacterized protein</fullName>
    </submittedName>
</protein>
<reference evidence="2 3" key="1">
    <citation type="submission" date="2017-05" db="EMBL/GenBank/DDBJ databases">
        <title>Genome of assembly of the Bengalese finch, Lonchura striata domestica.</title>
        <authorList>
            <person name="Colquitt B.M."/>
            <person name="Brainard M.S."/>
        </authorList>
    </citation>
    <scope>NUCLEOTIDE SEQUENCE [LARGE SCALE GENOMIC DNA]</scope>
    <source>
        <strain evidence="2">White83orange57</strain>
    </source>
</reference>
<dbReference type="AlphaFoldDB" id="A0A218UL30"/>
<organism evidence="2 3">
    <name type="scientific">Lonchura striata</name>
    <name type="common">white-rumped munia</name>
    <dbReference type="NCBI Taxonomy" id="40157"/>
    <lineage>
        <taxon>Eukaryota</taxon>
        <taxon>Metazoa</taxon>
        <taxon>Chordata</taxon>
        <taxon>Craniata</taxon>
        <taxon>Vertebrata</taxon>
        <taxon>Euteleostomi</taxon>
        <taxon>Archelosauria</taxon>
        <taxon>Archosauria</taxon>
        <taxon>Dinosauria</taxon>
        <taxon>Saurischia</taxon>
        <taxon>Theropoda</taxon>
        <taxon>Coelurosauria</taxon>
        <taxon>Aves</taxon>
        <taxon>Neognathae</taxon>
        <taxon>Neoaves</taxon>
        <taxon>Telluraves</taxon>
        <taxon>Australaves</taxon>
        <taxon>Passeriformes</taxon>
        <taxon>Passeroidea</taxon>
        <taxon>Estrildidae</taxon>
        <taxon>Estrildinae</taxon>
        <taxon>Lonchura</taxon>
    </lineage>
</organism>
<evidence type="ECO:0000313" key="3">
    <source>
        <dbReference type="Proteomes" id="UP000197619"/>
    </source>
</evidence>
<sequence length="138" mass="14356">MGWGEGPSPMCCFPELLLGCRAPRVTPRLCPARGRGGCACWRHRRVPPRWLSPGSLSAWLGAAATPAGGTRCPPSPGRRSAPGSSLAFRGRAAAAGGMAAGWQRSDSGDREIFASPRRLLPGGMAFVTGVMDAARPLS</sequence>
<dbReference type="EMBL" id="MUZQ01000239">
    <property type="protein sequence ID" value="OWK54479.1"/>
    <property type="molecule type" value="Genomic_DNA"/>
</dbReference>
<dbReference type="Proteomes" id="UP000197619">
    <property type="component" value="Unassembled WGS sequence"/>
</dbReference>
<evidence type="ECO:0000256" key="1">
    <source>
        <dbReference type="SAM" id="MobiDB-lite"/>
    </source>
</evidence>
<accession>A0A218UL30</accession>
<proteinExistence type="predicted"/>
<keyword evidence="3" id="KW-1185">Reference proteome</keyword>
<feature type="compositionally biased region" description="Low complexity" evidence="1">
    <location>
        <begin position="77"/>
        <end position="86"/>
    </location>
</feature>